<protein>
    <submittedName>
        <fullName evidence="1">Alcohol dehydrogenase</fullName>
        <ecNumber evidence="1">1.1.1.1</ecNumber>
    </submittedName>
</protein>
<dbReference type="SUPFAM" id="SSF50129">
    <property type="entry name" value="GroES-like"/>
    <property type="match status" value="1"/>
</dbReference>
<reference evidence="1 2" key="1">
    <citation type="submission" date="2018-06" db="EMBL/GenBank/DDBJ databases">
        <authorList>
            <consortium name="Pathogen Informatics"/>
            <person name="Doyle S."/>
        </authorList>
    </citation>
    <scope>NUCLEOTIDE SEQUENCE [LARGE SCALE GENOMIC DNA]</scope>
    <source>
        <strain evidence="1 2">NCTC8500</strain>
    </source>
</reference>
<dbReference type="Proteomes" id="UP000254429">
    <property type="component" value="Unassembled WGS sequence"/>
</dbReference>
<evidence type="ECO:0000313" key="2">
    <source>
        <dbReference type="Proteomes" id="UP000254429"/>
    </source>
</evidence>
<dbReference type="EMBL" id="UGFG01000001">
    <property type="protein sequence ID" value="STM39080.1"/>
    <property type="molecule type" value="Genomic_DNA"/>
</dbReference>
<proteinExistence type="predicted"/>
<gene>
    <name evidence="1" type="primary">adhP_1</name>
    <name evidence="1" type="ORF">NCTC8500_02878</name>
</gene>
<dbReference type="InterPro" id="IPR011032">
    <property type="entry name" value="GroES-like_sf"/>
</dbReference>
<sequence>MKAAVVTKDHHVDVTYKTLRSLKHGEALLKMECCGVCHTDLMLRMAILVTKPA</sequence>
<dbReference type="Gene3D" id="3.90.180.10">
    <property type="entry name" value="Medium-chain alcohol dehydrogenases, catalytic domain"/>
    <property type="match status" value="1"/>
</dbReference>
<dbReference type="AlphaFoldDB" id="A0A377DU27"/>
<dbReference type="EC" id="1.1.1.1" evidence="1"/>
<evidence type="ECO:0000313" key="1">
    <source>
        <dbReference type="EMBL" id="STM39080.1"/>
    </source>
</evidence>
<organism evidence="1 2">
    <name type="scientific">Escherichia coli</name>
    <dbReference type="NCBI Taxonomy" id="562"/>
    <lineage>
        <taxon>Bacteria</taxon>
        <taxon>Pseudomonadati</taxon>
        <taxon>Pseudomonadota</taxon>
        <taxon>Gammaproteobacteria</taxon>
        <taxon>Enterobacterales</taxon>
        <taxon>Enterobacteriaceae</taxon>
        <taxon>Escherichia</taxon>
    </lineage>
</organism>
<accession>A0A377DU27</accession>
<keyword evidence="1" id="KW-0560">Oxidoreductase</keyword>
<name>A0A377DU27_ECOLX</name>
<dbReference type="GO" id="GO:0004022">
    <property type="term" value="F:alcohol dehydrogenase (NAD+) activity"/>
    <property type="evidence" value="ECO:0007669"/>
    <property type="project" value="UniProtKB-EC"/>
</dbReference>